<evidence type="ECO:0000313" key="1">
    <source>
        <dbReference type="EMBL" id="TGO80293.1"/>
    </source>
</evidence>
<keyword evidence="2" id="KW-1185">Reference proteome</keyword>
<dbReference type="Proteomes" id="UP000297229">
    <property type="component" value="Unassembled WGS sequence"/>
</dbReference>
<dbReference type="AlphaFoldDB" id="A0A4Z1KGJ8"/>
<organism evidence="1 2">
    <name type="scientific">Botrytis elliptica</name>
    <dbReference type="NCBI Taxonomy" id="278938"/>
    <lineage>
        <taxon>Eukaryota</taxon>
        <taxon>Fungi</taxon>
        <taxon>Dikarya</taxon>
        <taxon>Ascomycota</taxon>
        <taxon>Pezizomycotina</taxon>
        <taxon>Leotiomycetes</taxon>
        <taxon>Helotiales</taxon>
        <taxon>Sclerotiniaceae</taxon>
        <taxon>Botrytis</taxon>
    </lineage>
</organism>
<accession>A0A4Z1KGJ8</accession>
<evidence type="ECO:0000313" key="2">
    <source>
        <dbReference type="Proteomes" id="UP000297229"/>
    </source>
</evidence>
<proteinExistence type="predicted"/>
<gene>
    <name evidence="1" type="ORF">BELL_0010g00230</name>
</gene>
<protein>
    <submittedName>
        <fullName evidence="1">Uncharacterized protein</fullName>
    </submittedName>
</protein>
<dbReference type="EMBL" id="PQXM01000010">
    <property type="protein sequence ID" value="TGO80293.1"/>
    <property type="molecule type" value="Genomic_DNA"/>
</dbReference>
<sequence>MTLSVRSIADEKTKTFQIPFAVLNRPKHALQHLLCRYGLPIVAVYLQACTKTALWTALVTSLLPLSTNITSLEKLNHNIFTNHIIGGFFEKGVWESGEGQTPTWLAIGPLSFRTGAAPGVELDAESWFIGT</sequence>
<reference evidence="1 2" key="1">
    <citation type="submission" date="2017-12" db="EMBL/GenBank/DDBJ databases">
        <title>Comparative genomics of Botrytis spp.</title>
        <authorList>
            <person name="Valero-Jimenez C.A."/>
            <person name="Tapia P."/>
            <person name="Veloso J."/>
            <person name="Silva-Moreno E."/>
            <person name="Staats M."/>
            <person name="Valdes J.H."/>
            <person name="Van Kan J.A.L."/>
        </authorList>
    </citation>
    <scope>NUCLEOTIDE SEQUENCE [LARGE SCALE GENOMIC DNA]</scope>
    <source>
        <strain evidence="1 2">Be9601</strain>
    </source>
</reference>
<comment type="caution">
    <text evidence="1">The sequence shown here is derived from an EMBL/GenBank/DDBJ whole genome shotgun (WGS) entry which is preliminary data.</text>
</comment>
<name>A0A4Z1KGJ8_9HELO</name>